<dbReference type="InterPro" id="IPR036812">
    <property type="entry name" value="NAD(P)_OxRdtase_dom_sf"/>
</dbReference>
<dbReference type="InterPro" id="IPR020471">
    <property type="entry name" value="AKR"/>
</dbReference>
<evidence type="ECO:0000259" key="7">
    <source>
        <dbReference type="Pfam" id="PF00248"/>
    </source>
</evidence>
<dbReference type="Gene3D" id="3.20.20.100">
    <property type="entry name" value="NADP-dependent oxidoreductase domain"/>
    <property type="match status" value="1"/>
</dbReference>
<organism evidence="8 10">
    <name type="scientific">Leucobacter komagatae</name>
    <dbReference type="NCBI Taxonomy" id="55969"/>
    <lineage>
        <taxon>Bacteria</taxon>
        <taxon>Bacillati</taxon>
        <taxon>Actinomycetota</taxon>
        <taxon>Actinomycetes</taxon>
        <taxon>Micrococcales</taxon>
        <taxon>Microbacteriaceae</taxon>
        <taxon>Leucobacter</taxon>
    </lineage>
</organism>
<keyword evidence="10" id="KW-1185">Reference proteome</keyword>
<dbReference type="PANTHER" id="PTHR43827:SF3">
    <property type="entry name" value="NADP-DEPENDENT OXIDOREDUCTASE DOMAIN-CONTAINING PROTEIN"/>
    <property type="match status" value="1"/>
</dbReference>
<reference evidence="8 10" key="1">
    <citation type="submission" date="2019-06" db="EMBL/GenBank/DDBJ databases">
        <title>Sequencing the genomes of 1000 actinobacteria strains.</title>
        <authorList>
            <person name="Klenk H.-P."/>
        </authorList>
    </citation>
    <scope>NUCLEOTIDE SEQUENCE [LARGE SCALE GENOMIC DNA]</scope>
    <source>
        <strain evidence="8 10">DSM 8803</strain>
    </source>
</reference>
<feature type="binding site" evidence="5">
    <location>
        <position position="109"/>
    </location>
    <ligand>
        <name>substrate</name>
    </ligand>
</feature>
<evidence type="ECO:0000256" key="5">
    <source>
        <dbReference type="PIRSR" id="PIRSR000097-2"/>
    </source>
</evidence>
<dbReference type="OrthoDB" id="9804790at2"/>
<evidence type="ECO:0000256" key="1">
    <source>
        <dbReference type="ARBA" id="ARBA00007905"/>
    </source>
</evidence>
<evidence type="ECO:0000313" key="8">
    <source>
        <dbReference type="EMBL" id="TQL40483.1"/>
    </source>
</evidence>
<dbReference type="AlphaFoldDB" id="A0A542XXM1"/>
<dbReference type="PROSITE" id="PS00798">
    <property type="entry name" value="ALDOKETO_REDUCTASE_1"/>
    <property type="match status" value="1"/>
</dbReference>
<keyword evidence="3" id="KW-0560">Oxidoreductase</keyword>
<proteinExistence type="inferred from homology"/>
<evidence type="ECO:0000256" key="2">
    <source>
        <dbReference type="ARBA" id="ARBA00022857"/>
    </source>
</evidence>
<accession>A0A542XXM1</accession>
<evidence type="ECO:0000313" key="9">
    <source>
        <dbReference type="EMBL" id="TQL42022.1"/>
    </source>
</evidence>
<dbReference type="EMBL" id="VFON01000002">
    <property type="protein sequence ID" value="TQL40483.1"/>
    <property type="molecule type" value="Genomic_DNA"/>
</dbReference>
<dbReference type="PIRSF" id="PIRSF000097">
    <property type="entry name" value="AKR"/>
    <property type="match status" value="1"/>
</dbReference>
<dbReference type="InterPro" id="IPR023210">
    <property type="entry name" value="NADP_OxRdtase_dom"/>
</dbReference>
<dbReference type="STRING" id="55969.SD72_05005"/>
<keyword evidence="2" id="KW-0521">NADP</keyword>
<comment type="similarity">
    <text evidence="1">Belongs to the aldo/keto reductase family.</text>
</comment>
<dbReference type="InterPro" id="IPR018170">
    <property type="entry name" value="Aldo/ket_reductase_CS"/>
</dbReference>
<dbReference type="PRINTS" id="PR00069">
    <property type="entry name" value="ALDKETRDTASE"/>
</dbReference>
<evidence type="ECO:0000313" key="10">
    <source>
        <dbReference type="Proteomes" id="UP000319094"/>
    </source>
</evidence>
<dbReference type="FunFam" id="3.20.20.100:FF:000015">
    <property type="entry name" value="Oxidoreductase, aldo/keto reductase family"/>
    <property type="match status" value="1"/>
</dbReference>
<dbReference type="SUPFAM" id="SSF51430">
    <property type="entry name" value="NAD(P)-linked oxidoreductase"/>
    <property type="match status" value="1"/>
</dbReference>
<comment type="caution">
    <text evidence="8">The sequence shown here is derived from an EMBL/GenBank/DDBJ whole genome shotgun (WGS) entry which is preliminary data.</text>
</comment>
<gene>
    <name evidence="9" type="ORF">FB468_0002</name>
    <name evidence="8" type="ORF">FB468_3004</name>
</gene>
<sequence>MAALDIPNITLHDGTEIPQLGLGVFKVDPGEAERVVADALAAGYRHIDTAAIYRNEAEVGAAIAASGIPRDELFVTTKLWNSDQTRGEEAFAESLEKLGLDRVDLYLVHWPQPMFGEALTAWKSLLKIHESGRAASIGVSNFEISDLEEIISETGVVPTVNQIELHPLHQRRELVEYCESKGIRIEAWGPLAQGKSDLFERPAIADAAAAHSKTPAQVILRWHAQQGRIVFPKTVRAERMVENAQIFDFELSDAEMAAIDALDEQKNFGSNPHEMDAR</sequence>
<dbReference type="EMBL" id="VFON01000001">
    <property type="protein sequence ID" value="TQL42022.1"/>
    <property type="molecule type" value="Genomic_DNA"/>
</dbReference>
<dbReference type="GO" id="GO:0016616">
    <property type="term" value="F:oxidoreductase activity, acting on the CH-OH group of donors, NAD or NADP as acceptor"/>
    <property type="evidence" value="ECO:0007669"/>
    <property type="project" value="UniProtKB-ARBA"/>
</dbReference>
<dbReference type="PANTHER" id="PTHR43827">
    <property type="entry name" value="2,5-DIKETO-D-GLUCONIC ACID REDUCTASE"/>
    <property type="match status" value="1"/>
</dbReference>
<feature type="active site" description="Proton donor" evidence="4">
    <location>
        <position position="53"/>
    </location>
</feature>
<feature type="domain" description="NADP-dependent oxidoreductase" evidence="7">
    <location>
        <begin position="26"/>
        <end position="264"/>
    </location>
</feature>
<evidence type="ECO:0000256" key="6">
    <source>
        <dbReference type="PIRSR" id="PIRSR000097-3"/>
    </source>
</evidence>
<evidence type="ECO:0000256" key="4">
    <source>
        <dbReference type="PIRSR" id="PIRSR000097-1"/>
    </source>
</evidence>
<dbReference type="Proteomes" id="UP000319094">
    <property type="component" value="Unassembled WGS sequence"/>
</dbReference>
<evidence type="ECO:0000256" key="3">
    <source>
        <dbReference type="ARBA" id="ARBA00023002"/>
    </source>
</evidence>
<protein>
    <submittedName>
        <fullName evidence="8">2,5-diketo-D-gluconate reductase A</fullName>
    </submittedName>
</protein>
<dbReference type="Pfam" id="PF00248">
    <property type="entry name" value="Aldo_ket_red"/>
    <property type="match status" value="1"/>
</dbReference>
<dbReference type="RefSeq" id="WP_141885533.1">
    <property type="nucleotide sequence ID" value="NZ_BAAAUY010000023.1"/>
</dbReference>
<feature type="site" description="Lowers pKa of active site Tyr" evidence="6">
    <location>
        <position position="78"/>
    </location>
</feature>
<name>A0A542XXM1_9MICO</name>